<organism evidence="5 6">
    <name type="scientific">Pisum sativum</name>
    <name type="common">Garden pea</name>
    <name type="synonym">Lathyrus oleraceus</name>
    <dbReference type="NCBI Taxonomy" id="3888"/>
    <lineage>
        <taxon>Eukaryota</taxon>
        <taxon>Viridiplantae</taxon>
        <taxon>Streptophyta</taxon>
        <taxon>Embryophyta</taxon>
        <taxon>Tracheophyta</taxon>
        <taxon>Spermatophyta</taxon>
        <taxon>Magnoliopsida</taxon>
        <taxon>eudicotyledons</taxon>
        <taxon>Gunneridae</taxon>
        <taxon>Pentapetalae</taxon>
        <taxon>rosids</taxon>
        <taxon>fabids</taxon>
        <taxon>Fabales</taxon>
        <taxon>Fabaceae</taxon>
        <taxon>Papilionoideae</taxon>
        <taxon>50 kb inversion clade</taxon>
        <taxon>NPAAA clade</taxon>
        <taxon>Hologalegina</taxon>
        <taxon>IRL clade</taxon>
        <taxon>Fabeae</taxon>
        <taxon>Lathyrus</taxon>
    </lineage>
</organism>
<evidence type="ECO:0000313" key="5">
    <source>
        <dbReference type="EMBL" id="KAI5422602.1"/>
    </source>
</evidence>
<protein>
    <recommendedName>
        <fullName evidence="7">Helitron helicase-like domain-containing protein</fullName>
    </recommendedName>
</protein>
<dbReference type="PANTHER" id="PTHR45786">
    <property type="entry name" value="DNA BINDING PROTEIN-LIKE"/>
    <property type="match status" value="1"/>
</dbReference>
<dbReference type="Gramene" id="Psat04G0587600-T1">
    <property type="protein sequence ID" value="KAI5422602.1"/>
    <property type="gene ID" value="KIW84_045876"/>
</dbReference>
<keyword evidence="2" id="KW-1133">Transmembrane helix</keyword>
<feature type="domain" description="Reverse transcriptase zinc-binding" evidence="3">
    <location>
        <begin position="996"/>
        <end position="1086"/>
    </location>
</feature>
<dbReference type="PANTHER" id="PTHR45786:SF66">
    <property type="entry name" value="HOOK MOTIF PROTEIN, PUTATIVE-RELATED"/>
    <property type="match status" value="1"/>
</dbReference>
<feature type="domain" description="Helitron helicase-like" evidence="4">
    <location>
        <begin position="457"/>
        <end position="639"/>
    </location>
</feature>
<dbReference type="Pfam" id="PF13966">
    <property type="entry name" value="zf-RVT"/>
    <property type="match status" value="1"/>
</dbReference>
<name>A0A9D5ASD7_PEA</name>
<comment type="caution">
    <text evidence="5">The sequence shown here is derived from an EMBL/GenBank/DDBJ whole genome shotgun (WGS) entry which is preliminary data.</text>
</comment>
<evidence type="ECO:0000259" key="3">
    <source>
        <dbReference type="Pfam" id="PF13966"/>
    </source>
</evidence>
<evidence type="ECO:0000256" key="2">
    <source>
        <dbReference type="SAM" id="Phobius"/>
    </source>
</evidence>
<dbReference type="InterPro" id="IPR025476">
    <property type="entry name" value="Helitron_helicase-like"/>
</dbReference>
<keyword evidence="2" id="KW-0472">Membrane</keyword>
<gene>
    <name evidence="5" type="ORF">KIW84_045876</name>
</gene>
<dbReference type="AlphaFoldDB" id="A0A9D5ASD7"/>
<sequence>MVDEELHFKTILRRKNAAKARIYRKSVIDDKKSKRLKTALKENGTFDKRRGNDSTTLRIPLSELSPNILNDGRGIANVERFDNTFAATTSNQDPIPELQLNELFASDSGDDNMNDESDGYSSATNSSFDEDEMSNGTDAMETFEITSGGYYDIGDPVIECQYCGANMWYSERKNKCRHASNPKFSMCCGSGKVQLPLLKPAPKVLQHLLFDNESCESKNFQQQIRMYNVMFAFTSPGAKVDNRFNNGRCPPNFRIQGQSCHRIGSMLPMPGQNPRFAQLYVYGTENEIENRMHGFRSKSGVDVNIVRKLSEMLYEHNVHAQSFRMARDRLCEEGVSDLKLHLISERRNDGRIYNQPTVSEVAALIVGDVDTAEKRDIIVQKQCGELQRIDEYHTSYLRYQYPLLFPYGEDGYRPNVRHRDKGTNIRHFTDITQSEQNNKDIPWEEATKRNRLTIREWLAFRIQSRSNEAQTLLRSRRLYQQFLVDGFTMMESERLRWLRNNQSKLRVGKYHNLNEYNSNGETHGSNTGKRVVLPSSYVGSRRYMDQLYFDGMAICSYVGFPNLFITFTCNPNWPEIQRLLGSVHLKASDCPDIISRVFKMKFDEVLSDLTKKSLLGKVLAYMYTIEFQKRGLPHAHILIFLHPSNKYPTPSDIDRIISTEIPDQDTNEELCNLVKTHMIHGPCGFANRSSPCMKDGKCSKYFPKQFQPETIVDQDGFPVYRRRDNGHTVLKNGIQVDNRNVVPYNAKLLTKYQAHINMEWCNQSTSIKYLFKYINKGYDRITAAIVLNDDGTSNQPQNIDEIKQYIDCRYVSPSEASLRIFSFPIHGRKSAVERLYFHCKGQNSANEKKKYGSGLQSLCDVVSKPVLSNYSLWWRDIRLVCGTPFGGHDWFCDSISCKLGRGNSLLAWKHCWLGNISLKLLFPRLFEVCSFPNALVINCGLWENEGWSWKVGVDSTLLVGELLEDWKELTEILKDVKLCMNEVDKLIWWRDVEGFSVRNAFKRLYSLNAVNHIGSDFRRCELKRLWKAIIPCKVKLFGWRWILGALPTRKELSHRGVILGVEGSFCPLCELEEEFVGHIFLKCCKVKTIGRKCSHGLEWILMIYWIFRILILLLPEKMCCYFYLILWMEE</sequence>
<feature type="transmembrane region" description="Helical" evidence="2">
    <location>
        <begin position="1099"/>
        <end position="1126"/>
    </location>
</feature>
<reference evidence="5 6" key="1">
    <citation type="journal article" date="2022" name="Nat. Genet.">
        <title>Improved pea reference genome and pan-genome highlight genomic features and evolutionary characteristics.</title>
        <authorList>
            <person name="Yang T."/>
            <person name="Liu R."/>
            <person name="Luo Y."/>
            <person name="Hu S."/>
            <person name="Wang D."/>
            <person name="Wang C."/>
            <person name="Pandey M.K."/>
            <person name="Ge S."/>
            <person name="Xu Q."/>
            <person name="Li N."/>
            <person name="Li G."/>
            <person name="Huang Y."/>
            <person name="Saxena R.K."/>
            <person name="Ji Y."/>
            <person name="Li M."/>
            <person name="Yan X."/>
            <person name="He Y."/>
            <person name="Liu Y."/>
            <person name="Wang X."/>
            <person name="Xiang C."/>
            <person name="Varshney R.K."/>
            <person name="Ding H."/>
            <person name="Gao S."/>
            <person name="Zong X."/>
        </authorList>
    </citation>
    <scope>NUCLEOTIDE SEQUENCE [LARGE SCALE GENOMIC DNA]</scope>
    <source>
        <strain evidence="5 6">cv. Zhongwan 6</strain>
    </source>
</reference>
<accession>A0A9D5ASD7</accession>
<dbReference type="InterPro" id="IPR026960">
    <property type="entry name" value="RVT-Znf"/>
</dbReference>
<evidence type="ECO:0000259" key="4">
    <source>
        <dbReference type="Pfam" id="PF14214"/>
    </source>
</evidence>
<keyword evidence="2" id="KW-0812">Transmembrane</keyword>
<evidence type="ECO:0000313" key="6">
    <source>
        <dbReference type="Proteomes" id="UP001058974"/>
    </source>
</evidence>
<evidence type="ECO:0008006" key="7">
    <source>
        <dbReference type="Google" id="ProtNLM"/>
    </source>
</evidence>
<dbReference type="Pfam" id="PF14214">
    <property type="entry name" value="Helitron_like_N"/>
    <property type="match status" value="1"/>
</dbReference>
<evidence type="ECO:0000256" key="1">
    <source>
        <dbReference type="SAM" id="MobiDB-lite"/>
    </source>
</evidence>
<proteinExistence type="predicted"/>
<keyword evidence="6" id="KW-1185">Reference proteome</keyword>
<dbReference type="EMBL" id="JAMSHJ010000004">
    <property type="protein sequence ID" value="KAI5422602.1"/>
    <property type="molecule type" value="Genomic_DNA"/>
</dbReference>
<dbReference type="Proteomes" id="UP001058974">
    <property type="component" value="Chromosome 4"/>
</dbReference>
<feature type="region of interest" description="Disordered" evidence="1">
    <location>
        <begin position="105"/>
        <end position="134"/>
    </location>
</feature>
<feature type="compositionally biased region" description="Acidic residues" evidence="1">
    <location>
        <begin position="108"/>
        <end position="118"/>
    </location>
</feature>